<dbReference type="RefSeq" id="WP_071942204.1">
    <property type="nucleotide sequence ID" value="NZ_CP018139.1"/>
</dbReference>
<dbReference type="Proteomes" id="UP000181985">
    <property type="component" value="Chromosome"/>
</dbReference>
<evidence type="ECO:0000313" key="4">
    <source>
        <dbReference type="EMBL" id="APE30218.1"/>
    </source>
</evidence>
<feature type="signal peptide" evidence="3">
    <location>
        <begin position="1"/>
        <end position="28"/>
    </location>
</feature>
<dbReference type="OrthoDB" id="6169202at2"/>
<dbReference type="KEGG" id="hsi:BOX17_04185"/>
<reference evidence="5" key="1">
    <citation type="submission" date="2016-11" db="EMBL/GenBank/DDBJ databases">
        <title>Halolamina sediminis sp. nov., an extremely halophilic archaeon isolated from solar salt.</title>
        <authorList>
            <person name="Koh H.-W."/>
            <person name="Rani S."/>
            <person name="Park S.-J."/>
        </authorList>
    </citation>
    <scope>NUCLEOTIDE SEQUENCE [LARGE SCALE GENOMIC DNA]</scope>
    <source>
        <strain evidence="5">Hb3</strain>
    </source>
</reference>
<accession>A0A1J0VE16</accession>
<proteinExistence type="predicted"/>
<gene>
    <name evidence="4" type="ORF">BOX17_04185</name>
</gene>
<feature type="coiled-coil region" evidence="1">
    <location>
        <begin position="63"/>
        <end position="124"/>
    </location>
</feature>
<feature type="region of interest" description="Disordered" evidence="2">
    <location>
        <begin position="194"/>
        <end position="223"/>
    </location>
</feature>
<organism evidence="4 5">
    <name type="scientific">Halomonas aestuarii</name>
    <dbReference type="NCBI Taxonomy" id="1897729"/>
    <lineage>
        <taxon>Bacteria</taxon>
        <taxon>Pseudomonadati</taxon>
        <taxon>Pseudomonadota</taxon>
        <taxon>Gammaproteobacteria</taxon>
        <taxon>Oceanospirillales</taxon>
        <taxon>Halomonadaceae</taxon>
        <taxon>Halomonas</taxon>
    </lineage>
</organism>
<evidence type="ECO:0000256" key="3">
    <source>
        <dbReference type="SAM" id="SignalP"/>
    </source>
</evidence>
<keyword evidence="5" id="KW-1185">Reference proteome</keyword>
<keyword evidence="3" id="KW-0732">Signal</keyword>
<name>A0A1J0VE16_9GAMM</name>
<evidence type="ECO:0000256" key="1">
    <source>
        <dbReference type="SAM" id="Coils"/>
    </source>
</evidence>
<keyword evidence="1" id="KW-0175">Coiled coil</keyword>
<dbReference type="AlphaFoldDB" id="A0A1J0VE16"/>
<feature type="compositionally biased region" description="Basic residues" evidence="2">
    <location>
        <begin position="201"/>
        <end position="214"/>
    </location>
</feature>
<feature type="chain" id="PRO_5012678528" description="Zinc resistance-associated protein" evidence="3">
    <location>
        <begin position="29"/>
        <end position="223"/>
    </location>
</feature>
<evidence type="ECO:0000313" key="5">
    <source>
        <dbReference type="Proteomes" id="UP000181985"/>
    </source>
</evidence>
<sequence length="223" mass="25808">MRRSLTRTLLAPALLAVAIAPLALSASASSGNDGHHCWHDGLRPCQEHRQALLDRASIDDETRQALEAARTEHREAVRELRAQHRQRMDEILGEQQREALDTARREMREERRAERREAMQQRMNALVDSWQLPDAKREALREAREAIYADMQALREGDVDSREARREAMRELREEHQATLTRLLSDEQIADMRALLSSRDGRHHGSKGHRHSHRADRDERCAD</sequence>
<protein>
    <recommendedName>
        <fullName evidence="6">Zinc resistance-associated protein</fullName>
    </recommendedName>
</protein>
<evidence type="ECO:0000256" key="2">
    <source>
        <dbReference type="SAM" id="MobiDB-lite"/>
    </source>
</evidence>
<evidence type="ECO:0008006" key="6">
    <source>
        <dbReference type="Google" id="ProtNLM"/>
    </source>
</evidence>
<dbReference type="EMBL" id="CP018139">
    <property type="protein sequence ID" value="APE30218.1"/>
    <property type="molecule type" value="Genomic_DNA"/>
</dbReference>